<organism evidence="4 5">
    <name type="scientific">Mortierella alpina</name>
    <name type="common">Oleaginous fungus</name>
    <name type="synonym">Mortierella renispora</name>
    <dbReference type="NCBI Taxonomy" id="64518"/>
    <lineage>
        <taxon>Eukaryota</taxon>
        <taxon>Fungi</taxon>
        <taxon>Fungi incertae sedis</taxon>
        <taxon>Mucoromycota</taxon>
        <taxon>Mortierellomycotina</taxon>
        <taxon>Mortierellomycetes</taxon>
        <taxon>Mortierellales</taxon>
        <taxon>Mortierellaceae</taxon>
        <taxon>Mortierella</taxon>
    </lineage>
</organism>
<evidence type="ECO:0000313" key="4">
    <source>
        <dbReference type="EMBL" id="KAG9323683.1"/>
    </source>
</evidence>
<evidence type="ECO:0000256" key="1">
    <source>
        <dbReference type="PROSITE-ProRule" id="PRU00047"/>
    </source>
</evidence>
<dbReference type="AlphaFoldDB" id="A0A9P8A2N1"/>
<feature type="domain" description="CCHC-type" evidence="3">
    <location>
        <begin position="79"/>
        <end position="94"/>
    </location>
</feature>
<proteinExistence type="predicted"/>
<dbReference type="Proteomes" id="UP000717515">
    <property type="component" value="Unassembled WGS sequence"/>
</dbReference>
<dbReference type="GO" id="GO:0008270">
    <property type="term" value="F:zinc ion binding"/>
    <property type="evidence" value="ECO:0007669"/>
    <property type="project" value="UniProtKB-KW"/>
</dbReference>
<accession>A0A9P8A2N1</accession>
<feature type="region of interest" description="Disordered" evidence="2">
    <location>
        <begin position="98"/>
        <end position="216"/>
    </location>
</feature>
<evidence type="ECO:0000256" key="2">
    <source>
        <dbReference type="SAM" id="MobiDB-lite"/>
    </source>
</evidence>
<sequence length="216" mass="23001">MNSEALLQSFHDDFPANLVNLVKMNSPRMHGLTNAQAAEACMLQNRLVTHPQLMSDFQRGLQAFERLVKSDEGIRAGSCRKCGGSGHLTFECRNLIKLDDPAPKPKSTSRFGFLKKQAPGSASASPSSSLTGQSSPAGGSKTATAAGSIQPSKSKSSRHSKKKNRSKYSSSSDSSDSSSSSSESDSEDDPDRLSSAAKGTLGFDRMDRALGQDRPD</sequence>
<evidence type="ECO:0000259" key="3">
    <source>
        <dbReference type="PROSITE" id="PS50158"/>
    </source>
</evidence>
<dbReference type="Pfam" id="PF13917">
    <property type="entry name" value="zf-CCHC_3"/>
    <property type="match status" value="1"/>
</dbReference>
<keyword evidence="1" id="KW-0863">Zinc-finger</keyword>
<protein>
    <recommendedName>
        <fullName evidence="3">CCHC-type domain-containing protein</fullName>
    </recommendedName>
</protein>
<gene>
    <name evidence="4" type="ORF">KVV02_008101</name>
</gene>
<feature type="compositionally biased region" description="Low complexity" evidence="2">
    <location>
        <begin position="118"/>
        <end position="154"/>
    </location>
</feature>
<feature type="compositionally biased region" description="Low complexity" evidence="2">
    <location>
        <begin position="167"/>
        <end position="183"/>
    </location>
</feature>
<keyword evidence="1" id="KW-0479">Metal-binding</keyword>
<dbReference type="EMBL" id="JAIFTL010000091">
    <property type="protein sequence ID" value="KAG9323683.1"/>
    <property type="molecule type" value="Genomic_DNA"/>
</dbReference>
<dbReference type="InterPro" id="IPR001878">
    <property type="entry name" value="Znf_CCHC"/>
</dbReference>
<feature type="compositionally biased region" description="Basic residues" evidence="2">
    <location>
        <begin position="155"/>
        <end position="166"/>
    </location>
</feature>
<reference evidence="4" key="1">
    <citation type="submission" date="2021-07" db="EMBL/GenBank/DDBJ databases">
        <title>Draft genome of Mortierella alpina, strain LL118, isolated from an aspen leaf litter sample.</title>
        <authorList>
            <person name="Yang S."/>
            <person name="Vinatzer B.A."/>
        </authorList>
    </citation>
    <scope>NUCLEOTIDE SEQUENCE</scope>
    <source>
        <strain evidence="4">LL118</strain>
    </source>
</reference>
<evidence type="ECO:0000313" key="5">
    <source>
        <dbReference type="Proteomes" id="UP000717515"/>
    </source>
</evidence>
<feature type="compositionally biased region" description="Basic and acidic residues" evidence="2">
    <location>
        <begin position="204"/>
        <end position="216"/>
    </location>
</feature>
<name>A0A9P8A2N1_MORAP</name>
<dbReference type="GO" id="GO:0003676">
    <property type="term" value="F:nucleic acid binding"/>
    <property type="evidence" value="ECO:0007669"/>
    <property type="project" value="InterPro"/>
</dbReference>
<keyword evidence="1" id="KW-0862">Zinc</keyword>
<dbReference type="PROSITE" id="PS50158">
    <property type="entry name" value="ZF_CCHC"/>
    <property type="match status" value="1"/>
</dbReference>
<comment type="caution">
    <text evidence="4">The sequence shown here is derived from an EMBL/GenBank/DDBJ whole genome shotgun (WGS) entry which is preliminary data.</text>
</comment>